<dbReference type="Pfam" id="PF13206">
    <property type="entry name" value="VSG_B"/>
    <property type="match status" value="1"/>
</dbReference>
<dbReference type="VEuPathDB" id="TriTrypDB:Tb427_000552000"/>
<evidence type="ECO:0000256" key="6">
    <source>
        <dbReference type="ARBA" id="ARBA00023136"/>
    </source>
</evidence>
<evidence type="ECO:0000256" key="4">
    <source>
        <dbReference type="ARBA" id="ARBA00022622"/>
    </source>
</evidence>
<evidence type="ECO:0000256" key="7">
    <source>
        <dbReference type="ARBA" id="ARBA00023180"/>
    </source>
</evidence>
<keyword evidence="6" id="KW-0472">Membrane</keyword>
<keyword evidence="8" id="KW-0449">Lipoprotein</keyword>
<reference evidence="13" key="1">
    <citation type="submission" date="2013-02" db="EMBL/GenBank/DDBJ databases">
        <authorList>
            <person name="Cross G.A.M."/>
            <person name="Kim H.-S."/>
            <person name="Wickstead B."/>
        </authorList>
    </citation>
    <scope>NUCLEOTIDE SEQUENCE</scope>
    <source>
        <strain evidence="13">Lister 427</strain>
    </source>
</reference>
<keyword evidence="4" id="KW-0336">GPI-anchor</keyword>
<proteinExistence type="predicted"/>
<feature type="chain" id="PRO_5004057658" evidence="10">
    <location>
        <begin position="22"/>
        <end position="503"/>
    </location>
</feature>
<feature type="region of interest" description="Disordered" evidence="9">
    <location>
        <begin position="433"/>
        <end position="463"/>
    </location>
</feature>
<protein>
    <submittedName>
        <fullName evidence="13">Variant surface glycoprotein 475</fullName>
    </submittedName>
</protein>
<keyword evidence="5 10" id="KW-0732">Signal</keyword>
<evidence type="ECO:0000256" key="8">
    <source>
        <dbReference type="ARBA" id="ARBA00023288"/>
    </source>
</evidence>
<comment type="subcellular location">
    <subcellularLocation>
        <location evidence="2">Cell membrane</location>
        <topology evidence="2">Lipid-anchor</topology>
        <topology evidence="2">GPI-anchor</topology>
    </subcellularLocation>
</comment>
<keyword evidence="7" id="KW-0325">Glycoprotein</keyword>
<name>M4SY61_9TRYP</name>
<evidence type="ECO:0000256" key="5">
    <source>
        <dbReference type="ARBA" id="ARBA00022729"/>
    </source>
</evidence>
<evidence type="ECO:0000256" key="9">
    <source>
        <dbReference type="SAM" id="MobiDB-lite"/>
    </source>
</evidence>
<comment type="function">
    <text evidence="1">VSG forms a coat on the surface of the parasite. The trypanosome evades the immune response of the host by expressing a series of antigenically distinct VSGs from an estimated 1000 VSG genes.</text>
</comment>
<dbReference type="VEuPathDB" id="TriTrypDB:Tb1125.4.5560"/>
<dbReference type="InterPro" id="IPR019609">
    <property type="entry name" value="Variant_surf_glycoprt_trypan_C"/>
</dbReference>
<dbReference type="EMBL" id="KC613608">
    <property type="protein sequence ID" value="AGH61039.1"/>
    <property type="molecule type" value="Genomic_DNA"/>
</dbReference>
<sequence>MISWLARTAIFLRFTVPAMHAATNPGDNAAEFKALCAVIKLAKIQPSDLQPGTEAEKALKEIEVLNMSVADEKWQKQYGDGTEKFAWSTFESKLGDTDPKKHWKENWQNWLDTKKRLEAAKKTDEWKHTHPAPASSEARQVASKQIAALTAAATKLYQDFKTKADNLNTADREAVTSELAKALHGADKVTAEGQVTPHKTPDGVRSGTSCNAAASGQRLLTDLMCICAGQTQLTSKACTTTPLSTGWTGGSGNAATQQAELEAKCGTGYPADLTAENIENAVHGLEILVGRHSGTNNKGGYLGKDAGANCDGTDGNICADYTNYFKDAANTADAKLPWAKHTRLAATALINRAKNFRAAEGLAERIETIKIQTESTFQLTQFTFPTQKAEAAEEELTTSKNKDCNNHKTNSTCTENKCKWEGTSETVGECKPKDGENKTNAAGTEGAAGATNSEAKKCSEKKKQEDCKDGCKWEGTECKDSSILENKQFALSMVSSAFVSLIF</sequence>
<evidence type="ECO:0000256" key="3">
    <source>
        <dbReference type="ARBA" id="ARBA00022475"/>
    </source>
</evidence>
<dbReference type="AlphaFoldDB" id="M4SY61"/>
<reference evidence="13" key="2">
    <citation type="journal article" date="2014" name="Mol. Biochem. Parasitol.">
        <title>Capturing the variant surface glycoprotein repertoire (the VSGnome) of Trypanosoma brucei Lister 427.</title>
        <authorList>
            <person name="Cross G.A."/>
            <person name="Kim H.S."/>
            <person name="Wickstead B."/>
        </authorList>
    </citation>
    <scope>NUCLEOTIDE SEQUENCE</scope>
    <source>
        <strain evidence="13">Lister 427</strain>
    </source>
</reference>
<feature type="domain" description="Trypanosome variant surface glycoprotein C-terminal" evidence="11">
    <location>
        <begin position="404"/>
        <end position="501"/>
    </location>
</feature>
<dbReference type="Pfam" id="PF10659">
    <property type="entry name" value="Trypan_glycop_C"/>
    <property type="match status" value="1"/>
</dbReference>
<dbReference type="InterPro" id="IPR025932">
    <property type="entry name" value="Trypano_VSG_B_N_dom"/>
</dbReference>
<feature type="compositionally biased region" description="Basic and acidic residues" evidence="9">
    <location>
        <begin position="454"/>
        <end position="463"/>
    </location>
</feature>
<evidence type="ECO:0000313" key="13">
    <source>
        <dbReference type="EMBL" id="AGH61039.1"/>
    </source>
</evidence>
<evidence type="ECO:0000256" key="10">
    <source>
        <dbReference type="SAM" id="SignalP"/>
    </source>
</evidence>
<evidence type="ECO:0000259" key="12">
    <source>
        <dbReference type="Pfam" id="PF13206"/>
    </source>
</evidence>
<dbReference type="VEuPathDB" id="TriTrypDB:Tb927.9.16320"/>
<dbReference type="GO" id="GO:0005886">
    <property type="term" value="C:plasma membrane"/>
    <property type="evidence" value="ECO:0007669"/>
    <property type="project" value="UniProtKB-SubCell"/>
</dbReference>
<accession>M4SY61</accession>
<evidence type="ECO:0000256" key="2">
    <source>
        <dbReference type="ARBA" id="ARBA00004609"/>
    </source>
</evidence>
<evidence type="ECO:0000256" key="1">
    <source>
        <dbReference type="ARBA" id="ARBA00002523"/>
    </source>
</evidence>
<dbReference type="VEuPathDB" id="TriTrypDB:Tbg.972.2.4430"/>
<feature type="signal peptide" evidence="10">
    <location>
        <begin position="1"/>
        <end position="21"/>
    </location>
</feature>
<feature type="compositionally biased region" description="Low complexity" evidence="9">
    <location>
        <begin position="439"/>
        <end position="453"/>
    </location>
</feature>
<dbReference type="GO" id="GO:0098552">
    <property type="term" value="C:side of membrane"/>
    <property type="evidence" value="ECO:0007669"/>
    <property type="project" value="UniProtKB-KW"/>
</dbReference>
<feature type="domain" description="Trypanosome variant surface glycoprotein B-type N-terminal" evidence="12">
    <location>
        <begin position="11"/>
        <end position="367"/>
    </location>
</feature>
<keyword evidence="3" id="KW-1003">Cell membrane</keyword>
<dbReference type="Gene3D" id="3.30.1680.40">
    <property type="match status" value="1"/>
</dbReference>
<organism evidence="13">
    <name type="scientific">Trypanosoma brucei</name>
    <dbReference type="NCBI Taxonomy" id="5691"/>
    <lineage>
        <taxon>Eukaryota</taxon>
        <taxon>Discoba</taxon>
        <taxon>Euglenozoa</taxon>
        <taxon>Kinetoplastea</taxon>
        <taxon>Metakinetoplastina</taxon>
        <taxon>Trypanosomatida</taxon>
        <taxon>Trypanosomatidae</taxon>
        <taxon>Trypanosoma</taxon>
    </lineage>
</organism>
<evidence type="ECO:0000259" key="11">
    <source>
        <dbReference type="Pfam" id="PF10659"/>
    </source>
</evidence>